<name>A0A1W2FJ37_9PSEU</name>
<evidence type="ECO:0000313" key="5">
    <source>
        <dbReference type="Proteomes" id="UP000192840"/>
    </source>
</evidence>
<proteinExistence type="predicted"/>
<dbReference type="Pfam" id="PF07987">
    <property type="entry name" value="DUF1775"/>
    <property type="match status" value="1"/>
</dbReference>
<feature type="chain" id="PRO_5010731759" evidence="2">
    <location>
        <begin position="22"/>
        <end position="202"/>
    </location>
</feature>
<keyword evidence="1" id="KW-1133">Transmembrane helix</keyword>
<dbReference type="CDD" id="cd08545">
    <property type="entry name" value="YcnI_like"/>
    <property type="match status" value="1"/>
</dbReference>
<sequence>MIRFLVCSVAMFVLGTGTAVAHVTAHTPDSPPEKGGYGTVVLRVPNEETVATTRIEVTIPPAHGITTARTRPLTGWIPTVRRGPGGVVTAVEWTARPGSELAGGDAHYEDFGLTMGPLPSDVDTLVLPTTQFLANGGTVAWNDQPDRPAPVVTLTEPSGAGHHGERAASAANVPWIAVASLVGLSVVLAVGGVLLFRRREIS</sequence>
<feature type="signal peptide" evidence="2">
    <location>
        <begin position="1"/>
        <end position="21"/>
    </location>
</feature>
<dbReference type="Gene3D" id="2.60.40.2230">
    <property type="entry name" value="Uncharacterised protein YcnI-like PF07987, DUF1775"/>
    <property type="match status" value="1"/>
</dbReference>
<dbReference type="InterPro" id="IPR038507">
    <property type="entry name" value="YcnI-like_sf"/>
</dbReference>
<dbReference type="OrthoDB" id="9810871at2"/>
<keyword evidence="1" id="KW-0472">Membrane</keyword>
<feature type="domain" description="YncI copper-binding" evidence="3">
    <location>
        <begin position="22"/>
        <end position="154"/>
    </location>
</feature>
<dbReference type="EMBL" id="FWYC01000016">
    <property type="protein sequence ID" value="SMD22025.1"/>
    <property type="molecule type" value="Genomic_DNA"/>
</dbReference>
<evidence type="ECO:0000313" key="4">
    <source>
        <dbReference type="EMBL" id="SMD22025.1"/>
    </source>
</evidence>
<dbReference type="RefSeq" id="WP_030480982.1">
    <property type="nucleotide sequence ID" value="NZ_FWYC01000016.1"/>
</dbReference>
<dbReference type="eggNOG" id="COG4549">
    <property type="taxonomic scope" value="Bacteria"/>
</dbReference>
<evidence type="ECO:0000256" key="1">
    <source>
        <dbReference type="SAM" id="Phobius"/>
    </source>
</evidence>
<dbReference type="AlphaFoldDB" id="A0A1W2FJ37"/>
<keyword evidence="2" id="KW-0732">Signal</keyword>
<evidence type="ECO:0000259" key="3">
    <source>
        <dbReference type="Pfam" id="PF07987"/>
    </source>
</evidence>
<evidence type="ECO:0000256" key="2">
    <source>
        <dbReference type="SAM" id="SignalP"/>
    </source>
</evidence>
<reference evidence="5" key="1">
    <citation type="submission" date="2017-04" db="EMBL/GenBank/DDBJ databases">
        <authorList>
            <person name="Varghese N."/>
            <person name="Submissions S."/>
        </authorList>
    </citation>
    <scope>NUCLEOTIDE SEQUENCE [LARGE SCALE GENOMIC DNA]</scope>
    <source>
        <strain evidence="5">DSM 44073</strain>
    </source>
</reference>
<dbReference type="Proteomes" id="UP000192840">
    <property type="component" value="Unassembled WGS sequence"/>
</dbReference>
<protein>
    <submittedName>
        <fullName evidence="4">Uncharacterized protein YcnI</fullName>
    </submittedName>
</protein>
<keyword evidence="5" id="KW-1185">Reference proteome</keyword>
<accession>A0A1W2FJ37</accession>
<feature type="transmembrane region" description="Helical" evidence="1">
    <location>
        <begin position="175"/>
        <end position="196"/>
    </location>
</feature>
<gene>
    <name evidence="4" type="ORF">SAMN05660733_06556</name>
</gene>
<keyword evidence="1" id="KW-0812">Transmembrane</keyword>
<organism evidence="4 5">
    <name type="scientific">Lentzea albidocapillata</name>
    <dbReference type="NCBI Taxonomy" id="40571"/>
    <lineage>
        <taxon>Bacteria</taxon>
        <taxon>Bacillati</taxon>
        <taxon>Actinomycetota</taxon>
        <taxon>Actinomycetes</taxon>
        <taxon>Pseudonocardiales</taxon>
        <taxon>Pseudonocardiaceae</taxon>
        <taxon>Lentzea</taxon>
    </lineage>
</organism>
<dbReference type="InterPro" id="IPR012533">
    <property type="entry name" value="YcnI-copper_dom"/>
</dbReference>
<dbReference type="STRING" id="40571.SAMN05660733_06556"/>